<dbReference type="CDD" id="cd04301">
    <property type="entry name" value="NAT_SF"/>
    <property type="match status" value="1"/>
</dbReference>
<dbReference type="GO" id="GO:0016747">
    <property type="term" value="F:acyltransferase activity, transferring groups other than amino-acyl groups"/>
    <property type="evidence" value="ECO:0007669"/>
    <property type="project" value="InterPro"/>
</dbReference>
<organism evidence="2 3">
    <name type="scientific">Butyricicoccus pullicaecorum</name>
    <dbReference type="NCBI Taxonomy" id="501571"/>
    <lineage>
        <taxon>Bacteria</taxon>
        <taxon>Bacillati</taxon>
        <taxon>Bacillota</taxon>
        <taxon>Clostridia</taxon>
        <taxon>Eubacteriales</taxon>
        <taxon>Butyricicoccaceae</taxon>
        <taxon>Butyricicoccus</taxon>
    </lineage>
</organism>
<gene>
    <name evidence="2" type="ORF">B5F17_10465</name>
</gene>
<dbReference type="InterPro" id="IPR052564">
    <property type="entry name" value="N-acetyltrans/Recomb-assoc"/>
</dbReference>
<reference evidence="3" key="1">
    <citation type="submission" date="2017-04" db="EMBL/GenBank/DDBJ databases">
        <title>Function of individual gut microbiota members based on whole genome sequencing of pure cultures obtained from chicken caecum.</title>
        <authorList>
            <person name="Medvecky M."/>
            <person name="Cejkova D."/>
            <person name="Polansky O."/>
            <person name="Karasova D."/>
            <person name="Kubasova T."/>
            <person name="Cizek A."/>
            <person name="Rychlik I."/>
        </authorList>
    </citation>
    <scope>NUCLEOTIDE SEQUENCE [LARGE SCALE GENOMIC DNA]</scope>
    <source>
        <strain evidence="3">An180</strain>
    </source>
</reference>
<dbReference type="Gene3D" id="3.40.630.30">
    <property type="match status" value="1"/>
</dbReference>
<dbReference type="SUPFAM" id="SSF55729">
    <property type="entry name" value="Acyl-CoA N-acyltransferases (Nat)"/>
    <property type="match status" value="1"/>
</dbReference>
<dbReference type="EMBL" id="NFKK01000013">
    <property type="protein sequence ID" value="OUP52063.1"/>
    <property type="molecule type" value="Genomic_DNA"/>
</dbReference>
<dbReference type="Pfam" id="PF13673">
    <property type="entry name" value="Acetyltransf_10"/>
    <property type="match status" value="1"/>
</dbReference>
<proteinExistence type="predicted"/>
<keyword evidence="2" id="KW-0808">Transferase</keyword>
<dbReference type="PANTHER" id="PTHR43451:SF1">
    <property type="entry name" value="ACETYLTRANSFERASE"/>
    <property type="match status" value="1"/>
</dbReference>
<dbReference type="Proteomes" id="UP000195897">
    <property type="component" value="Unassembled WGS sequence"/>
</dbReference>
<accession>A0A1Y4L5M0</accession>
<dbReference type="InterPro" id="IPR000182">
    <property type="entry name" value="GNAT_dom"/>
</dbReference>
<feature type="domain" description="N-acetyltransferase" evidence="1">
    <location>
        <begin position="1"/>
        <end position="149"/>
    </location>
</feature>
<dbReference type="PANTHER" id="PTHR43451">
    <property type="entry name" value="ACETYLTRANSFERASE (GNAT) FAMILY PROTEIN"/>
    <property type="match status" value="1"/>
</dbReference>
<evidence type="ECO:0000313" key="3">
    <source>
        <dbReference type="Proteomes" id="UP000195897"/>
    </source>
</evidence>
<name>A0A1Y4L5M0_9FIRM</name>
<dbReference type="AlphaFoldDB" id="A0A1Y4L5M0"/>
<dbReference type="RefSeq" id="WP_087373645.1">
    <property type="nucleotide sequence ID" value="NZ_NFKK01000013.1"/>
</dbReference>
<protein>
    <submittedName>
        <fullName evidence="2">GNAT family N-acetyltransferase</fullName>
    </submittedName>
</protein>
<evidence type="ECO:0000259" key="1">
    <source>
        <dbReference type="PROSITE" id="PS51186"/>
    </source>
</evidence>
<dbReference type="PROSITE" id="PS51186">
    <property type="entry name" value="GNAT"/>
    <property type="match status" value="1"/>
</dbReference>
<evidence type="ECO:0000313" key="2">
    <source>
        <dbReference type="EMBL" id="OUP52063.1"/>
    </source>
</evidence>
<dbReference type="InterPro" id="IPR016181">
    <property type="entry name" value="Acyl_CoA_acyltransferase"/>
</dbReference>
<sequence>MNLRPYHPDDCPVLAALFFDTVHTVNCGDYSADQCDAWADGMVDLAAWNRSFLEHTTWIAEQNGQIVGFGDISRDGYLDRLYVHARFQRQGIATALCDALESAVKGRPIETHASITAHPFFTARGYRTITEQQVVRHGVKLTNFVMRKP</sequence>
<comment type="caution">
    <text evidence="2">The sequence shown here is derived from an EMBL/GenBank/DDBJ whole genome shotgun (WGS) entry which is preliminary data.</text>
</comment>